<dbReference type="PANTHER" id="PTHR43649">
    <property type="entry name" value="ARABINOSE-BINDING PROTEIN-RELATED"/>
    <property type="match status" value="1"/>
</dbReference>
<organism evidence="1 2">
    <name type="scientific">Thermus filiformis</name>
    <dbReference type="NCBI Taxonomy" id="276"/>
    <lineage>
        <taxon>Bacteria</taxon>
        <taxon>Thermotogati</taxon>
        <taxon>Deinococcota</taxon>
        <taxon>Deinococci</taxon>
        <taxon>Thermales</taxon>
        <taxon>Thermaceae</taxon>
        <taxon>Thermus</taxon>
    </lineage>
</organism>
<dbReference type="OrthoDB" id="9798191at2"/>
<keyword evidence="2" id="KW-1185">Reference proteome</keyword>
<evidence type="ECO:0000313" key="2">
    <source>
        <dbReference type="Proteomes" id="UP000030364"/>
    </source>
</evidence>
<dbReference type="Pfam" id="PF01547">
    <property type="entry name" value="SBP_bac_1"/>
    <property type="match status" value="1"/>
</dbReference>
<dbReference type="STRING" id="276.THFILI_02515"/>
<name>A0A0A2WUC0_THEFI</name>
<accession>A0A0A2WUC0</accession>
<dbReference type="InterPro" id="IPR006059">
    <property type="entry name" value="SBP"/>
</dbReference>
<evidence type="ECO:0000313" key="1">
    <source>
        <dbReference type="EMBL" id="KGQ22372.1"/>
    </source>
</evidence>
<protein>
    <submittedName>
        <fullName evidence="1">Sugar ABC transporter substrate-binding protein</fullName>
    </submittedName>
</protein>
<dbReference type="Gene3D" id="3.40.190.10">
    <property type="entry name" value="Periplasmic binding protein-like II"/>
    <property type="match status" value="2"/>
</dbReference>
<dbReference type="RefSeq" id="WP_038062879.1">
    <property type="nucleotide sequence ID" value="NZ_JPSL02000036.1"/>
</dbReference>
<dbReference type="EMBL" id="JPSL02000036">
    <property type="protein sequence ID" value="KGQ22372.1"/>
    <property type="molecule type" value="Genomic_DNA"/>
</dbReference>
<dbReference type="PATRIC" id="fig|276.5.peg.811"/>
<dbReference type="InterPro" id="IPR050490">
    <property type="entry name" value="Bact_solute-bd_prot1"/>
</dbReference>
<dbReference type="PANTHER" id="PTHR43649:SF14">
    <property type="entry name" value="BLR3389 PROTEIN"/>
    <property type="match status" value="1"/>
</dbReference>
<dbReference type="AlphaFoldDB" id="A0A0A2WUC0"/>
<dbReference type="Proteomes" id="UP000030364">
    <property type="component" value="Unassembled WGS sequence"/>
</dbReference>
<reference evidence="1 2" key="1">
    <citation type="journal article" date="2015" name="Genome Announc.">
        <title>Draft Genome Sequence of the Thermophile Thermus filiformis ATCC 43280, Producer of Carotenoid-(Di)glucoside-Branched Fatty Acid (Di)esters and Source of Hyperthermostable Enzymes of Biotechnological Interest.</title>
        <authorList>
            <person name="Mandelli F."/>
            <person name="Oliveira Ramires B."/>
            <person name="Couger M.B."/>
            <person name="Paixao D.A."/>
            <person name="Camilo C.M."/>
            <person name="Polikarpov I."/>
            <person name="Prade R."/>
            <person name="Riano-Pachon D.M."/>
            <person name="Squina F.M."/>
        </authorList>
    </citation>
    <scope>NUCLEOTIDE SEQUENCE [LARGE SCALE GENOMIC DNA]</scope>
    <source>
        <strain evidence="1 2">ATCC 43280</strain>
    </source>
</reference>
<dbReference type="SUPFAM" id="SSF53850">
    <property type="entry name" value="Periplasmic binding protein-like II"/>
    <property type="match status" value="1"/>
</dbReference>
<comment type="caution">
    <text evidence="1">The sequence shown here is derived from an EMBL/GenBank/DDBJ whole genome shotgun (WGS) entry which is preliminary data.</text>
</comment>
<sequence length="421" mass="49236">MQRDWTRRQVFKLGLLPMAGYLRAWAQGSGELVYNSYMGDPVPRAFDQKLVARFREKYPGIRVQHTIVAHEDFKQAIRTYLIASRPPDVLTWFAGNRMRFFASRGLLADISDVWQKNNLEKIINPALHEACKYNGRYYFLPTGYYWWAVYYRRDIFERLNLKPPATWEEFLGVCERLKEAGIVPITTGTRFRWPAAAWFDYLNMRLNGPKFHIDLTDGKVPYTDERVRRVFEYWKVLLDKGYFIPNPAAYDWHEGVTFLAQGKAAMYLMGAFIRESYPKERWDELDFFRFPIIDPKVPVGEDAPTDGYFVPAKARNLANAKLFLSFLVSREVAEMQIKELNSISVRTDIPLSAYDPYFQKGVREVLSRANYTAQFYDRDTNPEMAERGMNGFVQFMANPGQIDQILQGLEADRKRIFAQEQ</sequence>
<proteinExistence type="predicted"/>
<gene>
    <name evidence="1" type="ORF">THFILI_02515</name>
</gene>